<dbReference type="InterPro" id="IPR026960">
    <property type="entry name" value="RVT-Znf"/>
</dbReference>
<evidence type="ECO:0000313" key="4">
    <source>
        <dbReference type="Proteomes" id="UP000015105"/>
    </source>
</evidence>
<feature type="domain" description="Reverse transcriptase zinc-binding" evidence="2">
    <location>
        <begin position="30"/>
        <end position="69"/>
    </location>
</feature>
<evidence type="ECO:0000259" key="2">
    <source>
        <dbReference type="Pfam" id="PF13966"/>
    </source>
</evidence>
<evidence type="ECO:0000313" key="3">
    <source>
        <dbReference type="EnsemblPlants" id="AET2Gv21226400.2"/>
    </source>
</evidence>
<reference evidence="4" key="2">
    <citation type="journal article" date="2017" name="Nat. Plants">
        <title>The Aegilops tauschii genome reveals multiple impacts of transposons.</title>
        <authorList>
            <person name="Zhao G."/>
            <person name="Zou C."/>
            <person name="Li K."/>
            <person name="Wang K."/>
            <person name="Li T."/>
            <person name="Gao L."/>
            <person name="Zhang X."/>
            <person name="Wang H."/>
            <person name="Yang Z."/>
            <person name="Liu X."/>
            <person name="Jiang W."/>
            <person name="Mao L."/>
            <person name="Kong X."/>
            <person name="Jiao Y."/>
            <person name="Jia J."/>
        </authorList>
    </citation>
    <scope>NUCLEOTIDE SEQUENCE [LARGE SCALE GENOMIC DNA]</scope>
    <source>
        <strain evidence="4">cv. AL8/78</strain>
    </source>
</reference>
<accession>A0A453DFT9</accession>
<name>A0A453DFT9_AEGTS</name>
<evidence type="ECO:0000256" key="1">
    <source>
        <dbReference type="SAM" id="MobiDB-lite"/>
    </source>
</evidence>
<organism evidence="3 4">
    <name type="scientific">Aegilops tauschii subsp. strangulata</name>
    <name type="common">Goatgrass</name>
    <dbReference type="NCBI Taxonomy" id="200361"/>
    <lineage>
        <taxon>Eukaryota</taxon>
        <taxon>Viridiplantae</taxon>
        <taxon>Streptophyta</taxon>
        <taxon>Embryophyta</taxon>
        <taxon>Tracheophyta</taxon>
        <taxon>Spermatophyta</taxon>
        <taxon>Magnoliopsida</taxon>
        <taxon>Liliopsida</taxon>
        <taxon>Poales</taxon>
        <taxon>Poaceae</taxon>
        <taxon>BOP clade</taxon>
        <taxon>Pooideae</taxon>
        <taxon>Triticodae</taxon>
        <taxon>Triticeae</taxon>
        <taxon>Triticinae</taxon>
        <taxon>Aegilops</taxon>
    </lineage>
</organism>
<proteinExistence type="predicted"/>
<protein>
    <recommendedName>
        <fullName evidence="2">Reverse transcriptase zinc-binding domain-containing protein</fullName>
    </recommendedName>
</protein>
<dbReference type="Gramene" id="AET2Gv21226400.2">
    <property type="protein sequence ID" value="AET2Gv21226400.2"/>
    <property type="gene ID" value="AET2Gv21226400"/>
</dbReference>
<keyword evidence="4" id="KW-1185">Reference proteome</keyword>
<reference evidence="3" key="3">
    <citation type="journal article" date="2017" name="Nature">
        <title>Genome sequence of the progenitor of the wheat D genome Aegilops tauschii.</title>
        <authorList>
            <person name="Luo M.C."/>
            <person name="Gu Y.Q."/>
            <person name="Puiu D."/>
            <person name="Wang H."/>
            <person name="Twardziok S.O."/>
            <person name="Deal K.R."/>
            <person name="Huo N."/>
            <person name="Zhu T."/>
            <person name="Wang L."/>
            <person name="Wang Y."/>
            <person name="McGuire P.E."/>
            <person name="Liu S."/>
            <person name="Long H."/>
            <person name="Ramasamy R.K."/>
            <person name="Rodriguez J.C."/>
            <person name="Van S.L."/>
            <person name="Yuan L."/>
            <person name="Wang Z."/>
            <person name="Xia Z."/>
            <person name="Xiao L."/>
            <person name="Anderson O.D."/>
            <person name="Ouyang S."/>
            <person name="Liang Y."/>
            <person name="Zimin A.V."/>
            <person name="Pertea G."/>
            <person name="Qi P."/>
            <person name="Bennetzen J.L."/>
            <person name="Dai X."/>
            <person name="Dawson M.W."/>
            <person name="Muller H.G."/>
            <person name="Kugler K."/>
            <person name="Rivarola-Duarte L."/>
            <person name="Spannagl M."/>
            <person name="Mayer K.F.X."/>
            <person name="Lu F.H."/>
            <person name="Bevan M.W."/>
            <person name="Leroy P."/>
            <person name="Li P."/>
            <person name="You F.M."/>
            <person name="Sun Q."/>
            <person name="Liu Z."/>
            <person name="Lyons E."/>
            <person name="Wicker T."/>
            <person name="Salzberg S.L."/>
            <person name="Devos K.M."/>
            <person name="Dvorak J."/>
        </authorList>
    </citation>
    <scope>NUCLEOTIDE SEQUENCE [LARGE SCALE GENOMIC DNA]</scope>
    <source>
        <strain evidence="3">cv. AL8/78</strain>
    </source>
</reference>
<dbReference type="Proteomes" id="UP000015105">
    <property type="component" value="Chromosome 2D"/>
</dbReference>
<dbReference type="Pfam" id="PF13966">
    <property type="entry name" value="zf-RVT"/>
    <property type="match status" value="1"/>
</dbReference>
<sequence length="69" mass="7823">PDLPTLPHSMAPPFATHGNSPGSAGRRRTLEFFHWLTHQVRCWIADRLARRSLQHPAHCPLCDQAPETM</sequence>
<reference evidence="4" key="1">
    <citation type="journal article" date="2014" name="Science">
        <title>Ancient hybridizations among the ancestral genomes of bread wheat.</title>
        <authorList>
            <consortium name="International Wheat Genome Sequencing Consortium,"/>
            <person name="Marcussen T."/>
            <person name="Sandve S.R."/>
            <person name="Heier L."/>
            <person name="Spannagl M."/>
            <person name="Pfeifer M."/>
            <person name="Jakobsen K.S."/>
            <person name="Wulff B.B."/>
            <person name="Steuernagel B."/>
            <person name="Mayer K.F."/>
            <person name="Olsen O.A."/>
        </authorList>
    </citation>
    <scope>NUCLEOTIDE SEQUENCE [LARGE SCALE GENOMIC DNA]</scope>
    <source>
        <strain evidence="4">cv. AL8/78</strain>
    </source>
</reference>
<dbReference type="AlphaFoldDB" id="A0A453DFT9"/>
<dbReference type="EnsemblPlants" id="AET2Gv21226400.2">
    <property type="protein sequence ID" value="AET2Gv21226400.2"/>
    <property type="gene ID" value="AET2Gv21226400"/>
</dbReference>
<reference evidence="3" key="5">
    <citation type="journal article" date="2021" name="G3 (Bethesda)">
        <title>Aegilops tauschii genome assembly Aet v5.0 features greater sequence contiguity and improved annotation.</title>
        <authorList>
            <person name="Wang L."/>
            <person name="Zhu T."/>
            <person name="Rodriguez J.C."/>
            <person name="Deal K.R."/>
            <person name="Dubcovsky J."/>
            <person name="McGuire P.E."/>
            <person name="Lux T."/>
            <person name="Spannagl M."/>
            <person name="Mayer K.F.X."/>
            <person name="Baldrich P."/>
            <person name="Meyers B.C."/>
            <person name="Huo N."/>
            <person name="Gu Y.Q."/>
            <person name="Zhou H."/>
            <person name="Devos K.M."/>
            <person name="Bennetzen J.L."/>
            <person name="Unver T."/>
            <person name="Budak H."/>
            <person name="Gulick P.J."/>
            <person name="Galiba G."/>
            <person name="Kalapos B."/>
            <person name="Nelson D.R."/>
            <person name="Li P."/>
            <person name="You F.M."/>
            <person name="Luo M.C."/>
            <person name="Dvorak J."/>
        </authorList>
    </citation>
    <scope>NUCLEOTIDE SEQUENCE [LARGE SCALE GENOMIC DNA]</scope>
    <source>
        <strain evidence="3">cv. AL8/78</strain>
    </source>
</reference>
<reference evidence="3" key="4">
    <citation type="submission" date="2019-03" db="UniProtKB">
        <authorList>
            <consortium name="EnsemblPlants"/>
        </authorList>
    </citation>
    <scope>IDENTIFICATION</scope>
</reference>
<feature type="region of interest" description="Disordered" evidence="1">
    <location>
        <begin position="1"/>
        <end position="24"/>
    </location>
</feature>